<comment type="caution">
    <text evidence="1">The sequence shown here is derived from an EMBL/GenBank/DDBJ whole genome shotgun (WGS) entry which is preliminary data.</text>
</comment>
<evidence type="ECO:0000313" key="2">
    <source>
        <dbReference type="Proteomes" id="UP000233551"/>
    </source>
</evidence>
<name>A0A2I0JQI1_PUNGR</name>
<keyword evidence="2" id="KW-1185">Reference proteome</keyword>
<organism evidence="1 2">
    <name type="scientific">Punica granatum</name>
    <name type="common">Pomegranate</name>
    <dbReference type="NCBI Taxonomy" id="22663"/>
    <lineage>
        <taxon>Eukaryota</taxon>
        <taxon>Viridiplantae</taxon>
        <taxon>Streptophyta</taxon>
        <taxon>Embryophyta</taxon>
        <taxon>Tracheophyta</taxon>
        <taxon>Spermatophyta</taxon>
        <taxon>Magnoliopsida</taxon>
        <taxon>eudicotyledons</taxon>
        <taxon>Gunneridae</taxon>
        <taxon>Pentapetalae</taxon>
        <taxon>rosids</taxon>
        <taxon>malvids</taxon>
        <taxon>Myrtales</taxon>
        <taxon>Lythraceae</taxon>
        <taxon>Punica</taxon>
    </lineage>
</organism>
<gene>
    <name evidence="1" type="ORF">CRG98_021072</name>
</gene>
<dbReference type="EMBL" id="PGOL01001367">
    <property type="protein sequence ID" value="PKI58511.1"/>
    <property type="molecule type" value="Genomic_DNA"/>
</dbReference>
<protein>
    <submittedName>
        <fullName evidence="1">Uncharacterized protein</fullName>
    </submittedName>
</protein>
<proteinExistence type="predicted"/>
<dbReference type="AlphaFoldDB" id="A0A2I0JQI1"/>
<accession>A0A2I0JQI1</accession>
<evidence type="ECO:0000313" key="1">
    <source>
        <dbReference type="EMBL" id="PKI58511.1"/>
    </source>
</evidence>
<sequence length="91" mass="10439">MDPLTSFGLGFDDQNEVVRYAPPDDETTYMAFIEQERDRESNQPNPREHISFLLHTFCRLPAARSSKKYPDSQEIWVGHKLGLVPTDGLSK</sequence>
<dbReference type="Proteomes" id="UP000233551">
    <property type="component" value="Unassembled WGS sequence"/>
</dbReference>
<reference evidence="1 2" key="1">
    <citation type="submission" date="2017-11" db="EMBL/GenBank/DDBJ databases">
        <title>De-novo sequencing of pomegranate (Punica granatum L.) genome.</title>
        <authorList>
            <person name="Akparov Z."/>
            <person name="Amiraslanov A."/>
            <person name="Hajiyeva S."/>
            <person name="Abbasov M."/>
            <person name="Kaur K."/>
            <person name="Hamwieh A."/>
            <person name="Solovyev V."/>
            <person name="Salamov A."/>
            <person name="Braich B."/>
            <person name="Kosarev P."/>
            <person name="Mahmoud A."/>
            <person name="Hajiyev E."/>
            <person name="Babayeva S."/>
            <person name="Izzatullayeva V."/>
            <person name="Mammadov A."/>
            <person name="Mammadov A."/>
            <person name="Sharifova S."/>
            <person name="Ojaghi J."/>
            <person name="Eynullazada K."/>
            <person name="Bayramov B."/>
            <person name="Abdulazimova A."/>
            <person name="Shahmuradov I."/>
        </authorList>
    </citation>
    <scope>NUCLEOTIDE SEQUENCE [LARGE SCALE GENOMIC DNA]</scope>
    <source>
        <strain evidence="2">cv. AG2017</strain>
        <tissue evidence="1">Leaf</tissue>
    </source>
</reference>